<proteinExistence type="predicted"/>
<accession>A0A8H5CA30</accession>
<keyword evidence="1" id="KW-0812">Transmembrane</keyword>
<organism evidence="2 3">
    <name type="scientific">Tetrapyrgos nigripes</name>
    <dbReference type="NCBI Taxonomy" id="182062"/>
    <lineage>
        <taxon>Eukaryota</taxon>
        <taxon>Fungi</taxon>
        <taxon>Dikarya</taxon>
        <taxon>Basidiomycota</taxon>
        <taxon>Agaricomycotina</taxon>
        <taxon>Agaricomycetes</taxon>
        <taxon>Agaricomycetidae</taxon>
        <taxon>Agaricales</taxon>
        <taxon>Marasmiineae</taxon>
        <taxon>Marasmiaceae</taxon>
        <taxon>Tetrapyrgos</taxon>
    </lineage>
</organism>
<evidence type="ECO:0000256" key="1">
    <source>
        <dbReference type="SAM" id="Phobius"/>
    </source>
</evidence>
<dbReference type="AlphaFoldDB" id="A0A8H5CA30"/>
<feature type="transmembrane region" description="Helical" evidence="1">
    <location>
        <begin position="259"/>
        <end position="284"/>
    </location>
</feature>
<reference evidence="2 3" key="1">
    <citation type="journal article" date="2020" name="ISME J.">
        <title>Uncovering the hidden diversity of litter-decomposition mechanisms in mushroom-forming fungi.</title>
        <authorList>
            <person name="Floudas D."/>
            <person name="Bentzer J."/>
            <person name="Ahren D."/>
            <person name="Johansson T."/>
            <person name="Persson P."/>
            <person name="Tunlid A."/>
        </authorList>
    </citation>
    <scope>NUCLEOTIDE SEQUENCE [LARGE SCALE GENOMIC DNA]</scope>
    <source>
        <strain evidence="2 3">CBS 291.85</strain>
    </source>
</reference>
<dbReference type="EMBL" id="JAACJM010000221">
    <property type="protein sequence ID" value="KAF5336787.1"/>
    <property type="molecule type" value="Genomic_DNA"/>
</dbReference>
<protein>
    <submittedName>
        <fullName evidence="2">Uncharacterized protein</fullName>
    </submittedName>
</protein>
<gene>
    <name evidence="2" type="ORF">D9758_017708</name>
</gene>
<comment type="caution">
    <text evidence="2">The sequence shown here is derived from an EMBL/GenBank/DDBJ whole genome shotgun (WGS) entry which is preliminary data.</text>
</comment>
<keyword evidence="3" id="KW-1185">Reference proteome</keyword>
<evidence type="ECO:0000313" key="2">
    <source>
        <dbReference type="EMBL" id="KAF5336787.1"/>
    </source>
</evidence>
<dbReference type="OrthoDB" id="3259206at2759"/>
<sequence>MLQAQRPASLPLSNSDLATLKEWIFQIAIEWLIHGVNVTLALTVFCAILSQQKYPSRPQLVLLAVVVFMLIIATTYATLNVLFVLVQIPLNGYNVDNVAHVIQQVTDIDIALNMVERLNYVIGDGIVLWRAWILFPRDLVVKGVLLICFMGSLGGALADGGLVAVRFLHNPADPGKKRDTLVMALPLLITNMAATGLIAYKAWLHGRDIRKTLKDCGNQVSRAQKILMLLVESGMIYCGIWITYIIINFSTEASSTAFTIISSALPALAIGTLYPILIILIVALEKSREAIRSRNDMSLSQSIRFASVETAASQPDSQVERQTEVMSE</sequence>
<keyword evidence="1" id="KW-0472">Membrane</keyword>
<keyword evidence="1" id="KW-1133">Transmembrane helix</keyword>
<feature type="transmembrane region" description="Helical" evidence="1">
    <location>
        <begin position="144"/>
        <end position="169"/>
    </location>
</feature>
<name>A0A8H5CA30_9AGAR</name>
<evidence type="ECO:0000313" key="3">
    <source>
        <dbReference type="Proteomes" id="UP000559256"/>
    </source>
</evidence>
<dbReference type="Proteomes" id="UP000559256">
    <property type="component" value="Unassembled WGS sequence"/>
</dbReference>
<feature type="transmembrane region" description="Helical" evidence="1">
    <location>
        <begin position="225"/>
        <end position="247"/>
    </location>
</feature>
<feature type="transmembrane region" description="Helical" evidence="1">
    <location>
        <begin position="60"/>
        <end position="86"/>
    </location>
</feature>
<feature type="transmembrane region" description="Helical" evidence="1">
    <location>
        <begin position="23"/>
        <end position="48"/>
    </location>
</feature>
<feature type="transmembrane region" description="Helical" evidence="1">
    <location>
        <begin position="181"/>
        <end position="204"/>
    </location>
</feature>